<evidence type="ECO:0000256" key="1">
    <source>
        <dbReference type="SAM" id="MobiDB-lite"/>
    </source>
</evidence>
<dbReference type="EMBL" id="VDEP01000307">
    <property type="protein sequence ID" value="KAA1107892.1"/>
    <property type="molecule type" value="Genomic_DNA"/>
</dbReference>
<evidence type="ECO:0000313" key="3">
    <source>
        <dbReference type="Proteomes" id="UP000325313"/>
    </source>
</evidence>
<accession>A0A5B0Q477</accession>
<dbReference type="AlphaFoldDB" id="A0A5B0Q477"/>
<comment type="caution">
    <text evidence="2">The sequence shown here is derived from an EMBL/GenBank/DDBJ whole genome shotgun (WGS) entry which is preliminary data.</text>
</comment>
<dbReference type="Proteomes" id="UP000325313">
    <property type="component" value="Unassembled WGS sequence"/>
</dbReference>
<gene>
    <name evidence="2" type="primary">CHD1</name>
    <name evidence="2" type="ORF">PGTUg99_029586</name>
</gene>
<feature type="compositionally biased region" description="Basic residues" evidence="1">
    <location>
        <begin position="38"/>
        <end position="47"/>
    </location>
</feature>
<name>A0A5B0Q477_PUCGR</name>
<reference evidence="2 3" key="1">
    <citation type="submission" date="2019-05" db="EMBL/GenBank/DDBJ databases">
        <title>Emergence of the Ug99 lineage of the wheat stem rust pathogen through somatic hybridization.</title>
        <authorList>
            <person name="Li F."/>
            <person name="Upadhyaya N.M."/>
            <person name="Sperschneider J."/>
            <person name="Matny O."/>
            <person name="Nguyen-Phuc H."/>
            <person name="Mago R."/>
            <person name="Raley C."/>
            <person name="Miller M.E."/>
            <person name="Silverstein K.A.T."/>
            <person name="Henningsen E."/>
            <person name="Hirsch C.D."/>
            <person name="Visser B."/>
            <person name="Pretorius Z.A."/>
            <person name="Steffenson B.J."/>
            <person name="Schwessinger B."/>
            <person name="Dodds P.N."/>
            <person name="Figueroa M."/>
        </authorList>
    </citation>
    <scope>NUCLEOTIDE SEQUENCE [LARGE SCALE GENOMIC DNA]</scope>
    <source>
        <strain evidence="2 3">Ug99</strain>
    </source>
</reference>
<sequence length="141" mass="15395">MIRVMTVDEAGVEGTVAGVWASGSGSGNNGSHRNNNTNKRRGARPPRKNPSSNGLTSQSGYYHPIGYESGPSAPIHLDGSGPHRRWRDISTSLRRARLITGLRPIHPPRSILIRWPIIGDHLTTAHLLPAVFNSRLLLKLL</sequence>
<evidence type="ECO:0000313" key="2">
    <source>
        <dbReference type="EMBL" id="KAA1107892.1"/>
    </source>
</evidence>
<feature type="compositionally biased region" description="Polar residues" evidence="1">
    <location>
        <begin position="49"/>
        <end position="60"/>
    </location>
</feature>
<feature type="region of interest" description="Disordered" evidence="1">
    <location>
        <begin position="18"/>
        <end position="67"/>
    </location>
</feature>
<protein>
    <submittedName>
        <fullName evidence="2">Transcriptional regulator</fullName>
    </submittedName>
</protein>
<organism evidence="2 3">
    <name type="scientific">Puccinia graminis f. sp. tritici</name>
    <dbReference type="NCBI Taxonomy" id="56615"/>
    <lineage>
        <taxon>Eukaryota</taxon>
        <taxon>Fungi</taxon>
        <taxon>Dikarya</taxon>
        <taxon>Basidiomycota</taxon>
        <taxon>Pucciniomycotina</taxon>
        <taxon>Pucciniomycetes</taxon>
        <taxon>Pucciniales</taxon>
        <taxon>Pucciniaceae</taxon>
        <taxon>Puccinia</taxon>
    </lineage>
</organism>
<proteinExistence type="predicted"/>